<proteinExistence type="predicted"/>
<gene>
    <name evidence="1" type="ORF">CC80DRAFT_501672</name>
</gene>
<evidence type="ECO:0000313" key="2">
    <source>
        <dbReference type="Proteomes" id="UP000800035"/>
    </source>
</evidence>
<reference evidence="1" key="1">
    <citation type="journal article" date="2020" name="Stud. Mycol.">
        <title>101 Dothideomycetes genomes: a test case for predicting lifestyles and emergence of pathogens.</title>
        <authorList>
            <person name="Haridas S."/>
            <person name="Albert R."/>
            <person name="Binder M."/>
            <person name="Bloem J."/>
            <person name="Labutti K."/>
            <person name="Salamov A."/>
            <person name="Andreopoulos B."/>
            <person name="Baker S."/>
            <person name="Barry K."/>
            <person name="Bills G."/>
            <person name="Bluhm B."/>
            <person name="Cannon C."/>
            <person name="Castanera R."/>
            <person name="Culley D."/>
            <person name="Daum C."/>
            <person name="Ezra D."/>
            <person name="Gonzalez J."/>
            <person name="Henrissat B."/>
            <person name="Kuo A."/>
            <person name="Liang C."/>
            <person name="Lipzen A."/>
            <person name="Lutzoni F."/>
            <person name="Magnuson J."/>
            <person name="Mondo S."/>
            <person name="Nolan M."/>
            <person name="Ohm R."/>
            <person name="Pangilinan J."/>
            <person name="Park H.-J."/>
            <person name="Ramirez L."/>
            <person name="Alfaro M."/>
            <person name="Sun H."/>
            <person name="Tritt A."/>
            <person name="Yoshinaga Y."/>
            <person name="Zwiers L.-H."/>
            <person name="Turgeon B."/>
            <person name="Goodwin S."/>
            <person name="Spatafora J."/>
            <person name="Crous P."/>
            <person name="Grigoriev I."/>
        </authorList>
    </citation>
    <scope>NUCLEOTIDE SEQUENCE</scope>
    <source>
        <strain evidence="1">CBS 675.92</strain>
    </source>
</reference>
<sequence>MLWCTFRVLVGRRRDALLKPTALRRPNELNKTGGAIGFPTTYAAALRESRLVFRRAKTSDSCPWGVRRRFDWTVDGYVRWHATRETEQAVEERLLLRINPNSNLSAGRPLPCSEVHGSGHARSQMFVWSSISCRHIPYGICIYQLAVPPILYLNFRANESLRGCRSELAPVDTGDLVDQGRSAAHSSALVGLTLTGLNYGVLDDLTHGCTSKKTNIGYFCGTNICEEKDALYLRVYDVATQLGA</sequence>
<accession>A0A6A5U6G6</accession>
<protein>
    <submittedName>
        <fullName evidence="1">Uncharacterized protein</fullName>
    </submittedName>
</protein>
<dbReference type="Proteomes" id="UP000800035">
    <property type="component" value="Unassembled WGS sequence"/>
</dbReference>
<name>A0A6A5U6G6_9PLEO</name>
<evidence type="ECO:0000313" key="1">
    <source>
        <dbReference type="EMBL" id="KAF1960455.1"/>
    </source>
</evidence>
<dbReference type="AlphaFoldDB" id="A0A6A5U6G6"/>
<keyword evidence="2" id="KW-1185">Reference proteome</keyword>
<organism evidence="1 2">
    <name type="scientific">Byssothecium circinans</name>
    <dbReference type="NCBI Taxonomy" id="147558"/>
    <lineage>
        <taxon>Eukaryota</taxon>
        <taxon>Fungi</taxon>
        <taxon>Dikarya</taxon>
        <taxon>Ascomycota</taxon>
        <taxon>Pezizomycotina</taxon>
        <taxon>Dothideomycetes</taxon>
        <taxon>Pleosporomycetidae</taxon>
        <taxon>Pleosporales</taxon>
        <taxon>Massarineae</taxon>
        <taxon>Massarinaceae</taxon>
        <taxon>Byssothecium</taxon>
    </lineage>
</organism>
<dbReference type="EMBL" id="ML976983">
    <property type="protein sequence ID" value="KAF1960455.1"/>
    <property type="molecule type" value="Genomic_DNA"/>
</dbReference>